<sequence>MTEKGQKNDKNSKKGIENNQNSIKVEEKPMEMKSLEEQKADLEKNNPELLAKTRSIARDGKKKDKPKTTKREVTIMDKRTDAEKILAKVCKDLKLASPGRLNAKSDSKSGLGPFQAIGKSGGVKVSVRSNDVIAYCPHSFLGYGRQHPGRWVHVSILNAQDPNLEKAFRKALTDKKSGSDWAKELKFAPRNIVGSTGMTAEARVAKLQADLVAAKKALTSVKKTRKSTVKISKAGKKAIAKVMAPTTVVA</sequence>
<evidence type="ECO:0000256" key="1">
    <source>
        <dbReference type="SAM" id="MobiDB-lite"/>
    </source>
</evidence>
<feature type="compositionally biased region" description="Basic and acidic residues" evidence="1">
    <location>
        <begin position="1"/>
        <end position="16"/>
    </location>
</feature>
<evidence type="ECO:0000313" key="2">
    <source>
        <dbReference type="EMBL" id="QJA89815.1"/>
    </source>
</evidence>
<feature type="region of interest" description="Disordered" evidence="1">
    <location>
        <begin position="1"/>
        <end position="71"/>
    </location>
</feature>
<protein>
    <submittedName>
        <fullName evidence="2">Uncharacterized protein</fullName>
    </submittedName>
</protein>
<dbReference type="AlphaFoldDB" id="A0A6M3L9F5"/>
<accession>A0A6M3L9F5</accession>
<feature type="compositionally biased region" description="Basic and acidic residues" evidence="1">
    <location>
        <begin position="24"/>
        <end position="46"/>
    </location>
</feature>
<feature type="compositionally biased region" description="Basic and acidic residues" evidence="1">
    <location>
        <begin position="56"/>
        <end position="71"/>
    </location>
</feature>
<name>A0A6M3L9F5_9ZZZZ</name>
<reference evidence="2" key="1">
    <citation type="submission" date="2020-03" db="EMBL/GenBank/DDBJ databases">
        <title>The deep terrestrial virosphere.</title>
        <authorList>
            <person name="Holmfeldt K."/>
            <person name="Nilsson E."/>
            <person name="Simone D."/>
            <person name="Lopez-Fernandez M."/>
            <person name="Wu X."/>
            <person name="de Brujin I."/>
            <person name="Lundin D."/>
            <person name="Andersson A."/>
            <person name="Bertilsson S."/>
            <person name="Dopson M."/>
        </authorList>
    </citation>
    <scope>NUCLEOTIDE SEQUENCE</scope>
    <source>
        <strain evidence="2">MM415B02492</strain>
    </source>
</reference>
<dbReference type="EMBL" id="MT142871">
    <property type="protein sequence ID" value="QJA89815.1"/>
    <property type="molecule type" value="Genomic_DNA"/>
</dbReference>
<proteinExistence type="predicted"/>
<organism evidence="2">
    <name type="scientific">viral metagenome</name>
    <dbReference type="NCBI Taxonomy" id="1070528"/>
    <lineage>
        <taxon>unclassified sequences</taxon>
        <taxon>metagenomes</taxon>
        <taxon>organismal metagenomes</taxon>
    </lineage>
</organism>
<gene>
    <name evidence="2" type="ORF">MM415B02492_0008</name>
</gene>